<keyword evidence="12" id="KW-1185">Reference proteome</keyword>
<dbReference type="Pfam" id="PF21082">
    <property type="entry name" value="MS_channel_3rd"/>
    <property type="match status" value="1"/>
</dbReference>
<proteinExistence type="inferred from homology"/>
<dbReference type="RefSeq" id="WP_317941463.1">
    <property type="nucleotide sequence ID" value="NZ_JAUBDI010000001.1"/>
</dbReference>
<reference evidence="11 12" key="1">
    <citation type="submission" date="2023-06" db="EMBL/GenBank/DDBJ databases">
        <title>Sporosarcina sp. nov., isolated from Korean traditional fermented seafood 'Jeotgal'.</title>
        <authorList>
            <person name="Yang A.I."/>
            <person name="Shin N.-R."/>
        </authorList>
    </citation>
    <scope>NUCLEOTIDE SEQUENCE [LARGE SCALE GENOMIC DNA]</scope>
    <source>
        <strain evidence="11 12">KCTC13119</strain>
    </source>
</reference>
<evidence type="ECO:0000313" key="12">
    <source>
        <dbReference type="Proteomes" id="UP001282284"/>
    </source>
</evidence>
<evidence type="ECO:0000259" key="9">
    <source>
        <dbReference type="Pfam" id="PF21082"/>
    </source>
</evidence>
<dbReference type="Pfam" id="PF21088">
    <property type="entry name" value="MS_channel_1st"/>
    <property type="match status" value="1"/>
</dbReference>
<evidence type="ECO:0000256" key="2">
    <source>
        <dbReference type="ARBA" id="ARBA00008017"/>
    </source>
</evidence>
<feature type="domain" description="Mechanosensitive ion channel MscS C-terminal" evidence="9">
    <location>
        <begin position="252"/>
        <end position="338"/>
    </location>
</feature>
<dbReference type="InterPro" id="IPR049142">
    <property type="entry name" value="MS_channel_1st"/>
</dbReference>
<accession>A0ABU4G3M0</accession>
<dbReference type="Gene3D" id="2.30.30.60">
    <property type="match status" value="1"/>
</dbReference>
<comment type="similarity">
    <text evidence="2">Belongs to the MscS (TC 1.A.23) family.</text>
</comment>
<dbReference type="Pfam" id="PF00924">
    <property type="entry name" value="MS_channel_2nd"/>
    <property type="match status" value="1"/>
</dbReference>
<comment type="caution">
    <text evidence="11">The sequence shown here is derived from an EMBL/GenBank/DDBJ whole genome shotgun (WGS) entry which is preliminary data.</text>
</comment>
<sequence length="353" mass="40281">MDWYEWFTRYEVVHTGIALGVLLLFWLFRKVFAKYIFTLILKLSNKAPNSFFSTILLSFEKPFQWLVTIIGVYVAVGYFPYIDQKNLLFLHLIRSSIVIVIAWGFYNLTGATSSFFSGLNNRFNMRIDDILIPFISKALRFIIIVITLSIIAQEFGYNVSTFVAGLGIGGLAFALAAKDALAQFFGGVVIITEKPFTIGDWIYTPTVEGTVEDISFRSTKIRTFGQALVTVPNATLANEAITNWSKMGKRQVSFTIRVAPTTDKVALQRSIDDIRHLLRNHEGVHQETIFVKFDEYKENGMNIMLYFFTKTTDWGAYLDIKEEVNYKILDILRAEEITFALPNTKLIVDEEAL</sequence>
<evidence type="ECO:0000259" key="8">
    <source>
        <dbReference type="Pfam" id="PF00924"/>
    </source>
</evidence>
<keyword evidence="3" id="KW-1003">Cell membrane</keyword>
<keyword evidence="4 7" id="KW-0812">Transmembrane</keyword>
<evidence type="ECO:0000256" key="4">
    <source>
        <dbReference type="ARBA" id="ARBA00022692"/>
    </source>
</evidence>
<evidence type="ECO:0000256" key="3">
    <source>
        <dbReference type="ARBA" id="ARBA00022475"/>
    </source>
</evidence>
<evidence type="ECO:0000256" key="5">
    <source>
        <dbReference type="ARBA" id="ARBA00022989"/>
    </source>
</evidence>
<feature type="domain" description="Mechanosensitive ion channel transmembrane helices 2/3" evidence="10">
    <location>
        <begin position="137"/>
        <end position="178"/>
    </location>
</feature>
<comment type="subcellular location">
    <subcellularLocation>
        <location evidence="1">Cell membrane</location>
        <topology evidence="1">Multi-pass membrane protein</topology>
    </subcellularLocation>
</comment>
<evidence type="ECO:0000259" key="10">
    <source>
        <dbReference type="Pfam" id="PF21088"/>
    </source>
</evidence>
<keyword evidence="5 7" id="KW-1133">Transmembrane helix</keyword>
<evidence type="ECO:0000256" key="6">
    <source>
        <dbReference type="ARBA" id="ARBA00023136"/>
    </source>
</evidence>
<dbReference type="Proteomes" id="UP001282284">
    <property type="component" value="Unassembled WGS sequence"/>
</dbReference>
<name>A0ABU4G3M0_9BACL</name>
<dbReference type="Gene3D" id="3.30.70.100">
    <property type="match status" value="1"/>
</dbReference>
<dbReference type="InterPro" id="IPR006685">
    <property type="entry name" value="MscS_channel_2nd"/>
</dbReference>
<feature type="transmembrane region" description="Helical" evidence="7">
    <location>
        <begin position="12"/>
        <end position="28"/>
    </location>
</feature>
<keyword evidence="6 7" id="KW-0472">Membrane</keyword>
<gene>
    <name evidence="11" type="ORF">QT711_00135</name>
</gene>
<evidence type="ECO:0000313" key="11">
    <source>
        <dbReference type="EMBL" id="MDW0111570.1"/>
    </source>
</evidence>
<feature type="transmembrane region" description="Helical" evidence="7">
    <location>
        <begin position="63"/>
        <end position="82"/>
    </location>
</feature>
<feature type="transmembrane region" description="Helical" evidence="7">
    <location>
        <begin position="130"/>
        <end position="151"/>
    </location>
</feature>
<protein>
    <submittedName>
        <fullName evidence="11">Mechanosensitive ion channel family protein</fullName>
    </submittedName>
</protein>
<dbReference type="InterPro" id="IPR045042">
    <property type="entry name" value="YnaI-like"/>
</dbReference>
<dbReference type="InterPro" id="IPR049278">
    <property type="entry name" value="MS_channel_C"/>
</dbReference>
<feature type="domain" description="Mechanosensitive ion channel MscS" evidence="8">
    <location>
        <begin position="180"/>
        <end position="246"/>
    </location>
</feature>
<dbReference type="SUPFAM" id="SSF82861">
    <property type="entry name" value="Mechanosensitive channel protein MscS (YggB), transmembrane region"/>
    <property type="match status" value="1"/>
</dbReference>
<dbReference type="EMBL" id="JAUBDI010000001">
    <property type="protein sequence ID" value="MDW0111570.1"/>
    <property type="molecule type" value="Genomic_DNA"/>
</dbReference>
<dbReference type="Gene3D" id="1.10.287.1260">
    <property type="match status" value="1"/>
</dbReference>
<feature type="transmembrane region" description="Helical" evidence="7">
    <location>
        <begin position="88"/>
        <end position="109"/>
    </location>
</feature>
<evidence type="ECO:0000256" key="1">
    <source>
        <dbReference type="ARBA" id="ARBA00004651"/>
    </source>
</evidence>
<dbReference type="PANTHER" id="PTHR43634">
    <property type="entry name" value="OW CONDUCTANCE MECHANOSENSITIVE CHANNEL"/>
    <property type="match status" value="1"/>
</dbReference>
<dbReference type="InterPro" id="IPR011014">
    <property type="entry name" value="MscS_channel_TM-2"/>
</dbReference>
<dbReference type="InterPro" id="IPR023408">
    <property type="entry name" value="MscS_beta-dom_sf"/>
</dbReference>
<dbReference type="SUPFAM" id="SSF82689">
    <property type="entry name" value="Mechanosensitive channel protein MscS (YggB), C-terminal domain"/>
    <property type="match status" value="1"/>
</dbReference>
<organism evidence="11 12">
    <name type="scientific">Sporosarcina saromensis</name>
    <dbReference type="NCBI Taxonomy" id="359365"/>
    <lineage>
        <taxon>Bacteria</taxon>
        <taxon>Bacillati</taxon>
        <taxon>Bacillota</taxon>
        <taxon>Bacilli</taxon>
        <taxon>Bacillales</taxon>
        <taxon>Caryophanaceae</taxon>
        <taxon>Sporosarcina</taxon>
    </lineage>
</organism>
<evidence type="ECO:0000256" key="7">
    <source>
        <dbReference type="SAM" id="Phobius"/>
    </source>
</evidence>
<dbReference type="InterPro" id="IPR010920">
    <property type="entry name" value="LSM_dom_sf"/>
</dbReference>
<dbReference type="PANTHER" id="PTHR43634:SF2">
    <property type="entry name" value="LOW CONDUCTANCE MECHANOSENSITIVE CHANNEL YNAI"/>
    <property type="match status" value="1"/>
</dbReference>
<dbReference type="InterPro" id="IPR011066">
    <property type="entry name" value="MscS_channel_C_sf"/>
</dbReference>
<dbReference type="SUPFAM" id="SSF50182">
    <property type="entry name" value="Sm-like ribonucleoproteins"/>
    <property type="match status" value="1"/>
</dbReference>
<feature type="transmembrane region" description="Helical" evidence="7">
    <location>
        <begin position="157"/>
        <end position="177"/>
    </location>
</feature>